<feature type="compositionally biased region" description="Polar residues" evidence="4">
    <location>
        <begin position="283"/>
        <end position="297"/>
    </location>
</feature>
<keyword evidence="3" id="KW-0694">RNA-binding</keyword>
<accession>A0A369QU41</accession>
<dbReference type="RefSeq" id="WP_115374668.1">
    <property type="nucleotide sequence ID" value="NZ_QASA01000001.1"/>
</dbReference>
<dbReference type="GO" id="GO:0000455">
    <property type="term" value="P:enzyme-directed rRNA pseudouridine synthesis"/>
    <property type="evidence" value="ECO:0007669"/>
    <property type="project" value="UniProtKB-ARBA"/>
</dbReference>
<evidence type="ECO:0000256" key="1">
    <source>
        <dbReference type="ARBA" id="ARBA00008348"/>
    </source>
</evidence>
<dbReference type="Gene3D" id="3.10.290.10">
    <property type="entry name" value="RNA-binding S4 domain"/>
    <property type="match status" value="1"/>
</dbReference>
<dbReference type="Gene3D" id="3.30.70.1560">
    <property type="entry name" value="Alpha-L RNA-binding motif"/>
    <property type="match status" value="1"/>
</dbReference>
<dbReference type="CDD" id="cd00165">
    <property type="entry name" value="S4"/>
    <property type="match status" value="1"/>
</dbReference>
<keyword evidence="7" id="KW-1185">Reference proteome</keyword>
<dbReference type="Proteomes" id="UP000253919">
    <property type="component" value="Unassembled WGS sequence"/>
</dbReference>
<dbReference type="PANTHER" id="PTHR47683">
    <property type="entry name" value="PSEUDOURIDINE SYNTHASE FAMILY PROTEIN-RELATED"/>
    <property type="match status" value="1"/>
</dbReference>
<name>A0A369QU41_9BACT</name>
<comment type="similarity">
    <text evidence="1">Belongs to the pseudouridine synthase RsuA family.</text>
</comment>
<dbReference type="AlphaFoldDB" id="A0A369QU41"/>
<dbReference type="InterPro" id="IPR020094">
    <property type="entry name" value="TruA/RsuA/RluB/E/F_N"/>
</dbReference>
<dbReference type="PANTHER" id="PTHR47683:SF2">
    <property type="entry name" value="RNA-BINDING S4 DOMAIN-CONTAINING PROTEIN"/>
    <property type="match status" value="1"/>
</dbReference>
<reference evidence="6 7" key="1">
    <citation type="submission" date="2018-04" db="EMBL/GenBank/DDBJ databases">
        <title>Adhaeribacter sp. HMF7616 genome sequencing and assembly.</title>
        <authorList>
            <person name="Kang H."/>
            <person name="Kang J."/>
            <person name="Cha I."/>
            <person name="Kim H."/>
            <person name="Joh K."/>
        </authorList>
    </citation>
    <scope>NUCLEOTIDE SEQUENCE [LARGE SCALE GENOMIC DNA]</scope>
    <source>
        <strain evidence="6 7">HMF7616</strain>
    </source>
</reference>
<feature type="region of interest" description="Disordered" evidence="4">
    <location>
        <begin position="262"/>
        <end position="326"/>
    </location>
</feature>
<evidence type="ECO:0000313" key="6">
    <source>
        <dbReference type="EMBL" id="RDC65688.1"/>
    </source>
</evidence>
<dbReference type="InterPro" id="IPR002942">
    <property type="entry name" value="S4_RNA-bd"/>
</dbReference>
<evidence type="ECO:0000259" key="5">
    <source>
        <dbReference type="SMART" id="SM00363"/>
    </source>
</evidence>
<comment type="caution">
    <text evidence="6">The sequence shown here is derived from an EMBL/GenBank/DDBJ whole genome shotgun (WGS) entry which is preliminary data.</text>
</comment>
<keyword evidence="2 6" id="KW-0413">Isomerase</keyword>
<dbReference type="InterPro" id="IPR006145">
    <property type="entry name" value="PsdUridine_synth_RsuA/RluA"/>
</dbReference>
<dbReference type="InterPro" id="IPR050343">
    <property type="entry name" value="RsuA_PseudoU_synthase"/>
</dbReference>
<evidence type="ECO:0000256" key="4">
    <source>
        <dbReference type="SAM" id="MobiDB-lite"/>
    </source>
</evidence>
<dbReference type="SMART" id="SM00363">
    <property type="entry name" value="S4"/>
    <property type="match status" value="1"/>
</dbReference>
<proteinExistence type="inferred from homology"/>
<dbReference type="SUPFAM" id="SSF55174">
    <property type="entry name" value="Alpha-L RNA-binding motif"/>
    <property type="match status" value="1"/>
</dbReference>
<protein>
    <submittedName>
        <fullName evidence="6">23S rRNA pseudouridine(2604) synthase</fullName>
        <ecNumber evidence="6">5.4.99.21</ecNumber>
    </submittedName>
</protein>
<organism evidence="6 7">
    <name type="scientific">Adhaeribacter pallidiroseus</name>
    <dbReference type="NCBI Taxonomy" id="2072847"/>
    <lineage>
        <taxon>Bacteria</taxon>
        <taxon>Pseudomonadati</taxon>
        <taxon>Bacteroidota</taxon>
        <taxon>Cytophagia</taxon>
        <taxon>Cytophagales</taxon>
        <taxon>Hymenobacteraceae</taxon>
        <taxon>Adhaeribacter</taxon>
    </lineage>
</organism>
<dbReference type="PROSITE" id="PS50889">
    <property type="entry name" value="S4"/>
    <property type="match status" value="1"/>
</dbReference>
<evidence type="ECO:0000256" key="3">
    <source>
        <dbReference type="PROSITE-ProRule" id="PRU00182"/>
    </source>
</evidence>
<dbReference type="EMBL" id="QASA01000001">
    <property type="protein sequence ID" value="RDC65688.1"/>
    <property type="molecule type" value="Genomic_DNA"/>
</dbReference>
<dbReference type="Pfam" id="PF00849">
    <property type="entry name" value="PseudoU_synth_2"/>
    <property type="match status" value="1"/>
</dbReference>
<evidence type="ECO:0000256" key="2">
    <source>
        <dbReference type="ARBA" id="ARBA00023235"/>
    </source>
</evidence>
<dbReference type="InterPro" id="IPR036986">
    <property type="entry name" value="S4_RNA-bd_sf"/>
</dbReference>
<dbReference type="InterPro" id="IPR020103">
    <property type="entry name" value="PsdUridine_synth_cat_dom_sf"/>
</dbReference>
<dbReference type="GO" id="GO:0003723">
    <property type="term" value="F:RNA binding"/>
    <property type="evidence" value="ECO:0007669"/>
    <property type="project" value="UniProtKB-KW"/>
</dbReference>
<sequence length="326" mass="35877">MEAKRLNKFISDTGFCSRREADTLLEQGRVTVNGKIPEAGTKVTAQDKVRVDGEILRVRHEEPVYLLFNKPAGIATTTDLSVRNNIIQALNYPASLLPIGFLDRDAEGLLFLSNETEWVRKMTKADARYEKEYLVTVDKLINTDFLAKVSEGGFPEPGTERKKNFVTKLGTNRFRIVLEPSTNHHVKKVVEGLGYKVVHLQRTRLADITPGKLQVGMWRTLTHAEVESLKNVVSQKPQRTFGSSKIANDFTDEGLAPRNAVAAKSRATAKPDSPSRSTSSVSKNAISSSRSMGSTGQKRIGKSKPASTKTGAPRNSGRRTGGSPKR</sequence>
<dbReference type="InterPro" id="IPR042092">
    <property type="entry name" value="PsdUridine_s_RsuA/RluB/E/F_cat"/>
</dbReference>
<dbReference type="SUPFAM" id="SSF55120">
    <property type="entry name" value="Pseudouridine synthase"/>
    <property type="match status" value="1"/>
</dbReference>
<dbReference type="OrthoDB" id="1012272at2"/>
<dbReference type="FunFam" id="3.10.290.10:FF:000003">
    <property type="entry name" value="Pseudouridine synthase"/>
    <property type="match status" value="1"/>
</dbReference>
<feature type="domain" description="RNA-binding S4" evidence="5">
    <location>
        <begin position="4"/>
        <end position="63"/>
    </location>
</feature>
<dbReference type="Gene3D" id="3.30.70.580">
    <property type="entry name" value="Pseudouridine synthase I, catalytic domain, N-terminal subdomain"/>
    <property type="match status" value="1"/>
</dbReference>
<dbReference type="EC" id="5.4.99.21" evidence="6"/>
<dbReference type="Pfam" id="PF01479">
    <property type="entry name" value="S4"/>
    <property type="match status" value="1"/>
</dbReference>
<dbReference type="GO" id="GO:0160138">
    <property type="term" value="F:23S rRNA pseudouridine(2604) synthase activity"/>
    <property type="evidence" value="ECO:0007669"/>
    <property type="project" value="UniProtKB-EC"/>
</dbReference>
<gene>
    <name evidence="6" type="ORF">AHMF7616_04318</name>
</gene>
<evidence type="ECO:0000313" key="7">
    <source>
        <dbReference type="Proteomes" id="UP000253919"/>
    </source>
</evidence>